<feature type="compositionally biased region" description="Polar residues" evidence="1">
    <location>
        <begin position="20"/>
        <end position="56"/>
    </location>
</feature>
<dbReference type="Proteomes" id="UP000770661">
    <property type="component" value="Unassembled WGS sequence"/>
</dbReference>
<sequence length="164" mass="18295">MQQASEQPAALEREKERGRLSTTTFTTISAQPQEDPNTKLKTSQVQEKTFKSTRVSSDTKEEETVVTQELKRHTRHQPPQPQPPSPPQPQPQPQLPHPKVGDVIVATEAQVFDSETGFSNRRVADRLLSSPWCPQSWDEDGAVMVSSGGFPFFRTPTVETTTVV</sequence>
<dbReference type="AlphaFoldDB" id="A0A8J5CT20"/>
<protein>
    <submittedName>
        <fullName evidence="2">Uncharacterized protein</fullName>
    </submittedName>
</protein>
<accession>A0A8J5CT20</accession>
<evidence type="ECO:0000256" key="1">
    <source>
        <dbReference type="SAM" id="MobiDB-lite"/>
    </source>
</evidence>
<comment type="caution">
    <text evidence="2">The sequence shown here is derived from an EMBL/GenBank/DDBJ whole genome shotgun (WGS) entry which is preliminary data.</text>
</comment>
<dbReference type="EMBL" id="JACEEZ010015525">
    <property type="protein sequence ID" value="KAG0718772.1"/>
    <property type="molecule type" value="Genomic_DNA"/>
</dbReference>
<gene>
    <name evidence="2" type="ORF">GWK47_007492</name>
</gene>
<reference evidence="2" key="1">
    <citation type="submission" date="2020-07" db="EMBL/GenBank/DDBJ databases">
        <title>The High-quality genome of the commercially important snow crab, Chionoecetes opilio.</title>
        <authorList>
            <person name="Jeong J.-H."/>
            <person name="Ryu S."/>
        </authorList>
    </citation>
    <scope>NUCLEOTIDE SEQUENCE</scope>
    <source>
        <strain evidence="2">MADBK_172401_WGS</strain>
        <tissue evidence="2">Digestive gland</tissue>
    </source>
</reference>
<feature type="region of interest" description="Disordered" evidence="1">
    <location>
        <begin position="1"/>
        <end position="101"/>
    </location>
</feature>
<evidence type="ECO:0000313" key="3">
    <source>
        <dbReference type="Proteomes" id="UP000770661"/>
    </source>
</evidence>
<keyword evidence="3" id="KW-1185">Reference proteome</keyword>
<name>A0A8J5CT20_CHIOP</name>
<feature type="compositionally biased region" description="Pro residues" evidence="1">
    <location>
        <begin position="78"/>
        <end position="96"/>
    </location>
</feature>
<proteinExistence type="predicted"/>
<organism evidence="2 3">
    <name type="scientific">Chionoecetes opilio</name>
    <name type="common">Atlantic snow crab</name>
    <name type="synonym">Cancer opilio</name>
    <dbReference type="NCBI Taxonomy" id="41210"/>
    <lineage>
        <taxon>Eukaryota</taxon>
        <taxon>Metazoa</taxon>
        <taxon>Ecdysozoa</taxon>
        <taxon>Arthropoda</taxon>
        <taxon>Crustacea</taxon>
        <taxon>Multicrustacea</taxon>
        <taxon>Malacostraca</taxon>
        <taxon>Eumalacostraca</taxon>
        <taxon>Eucarida</taxon>
        <taxon>Decapoda</taxon>
        <taxon>Pleocyemata</taxon>
        <taxon>Brachyura</taxon>
        <taxon>Eubrachyura</taxon>
        <taxon>Majoidea</taxon>
        <taxon>Majidae</taxon>
        <taxon>Chionoecetes</taxon>
    </lineage>
</organism>
<evidence type="ECO:0000313" key="2">
    <source>
        <dbReference type="EMBL" id="KAG0718772.1"/>
    </source>
</evidence>